<comment type="caution">
    <text evidence="1">The sequence shown here is derived from an EMBL/GenBank/DDBJ whole genome shotgun (WGS) entry which is preliminary data.</text>
</comment>
<organism evidence="1 2">
    <name type="scientific">Cichorium intybus</name>
    <name type="common">Chicory</name>
    <dbReference type="NCBI Taxonomy" id="13427"/>
    <lineage>
        <taxon>Eukaryota</taxon>
        <taxon>Viridiplantae</taxon>
        <taxon>Streptophyta</taxon>
        <taxon>Embryophyta</taxon>
        <taxon>Tracheophyta</taxon>
        <taxon>Spermatophyta</taxon>
        <taxon>Magnoliopsida</taxon>
        <taxon>eudicotyledons</taxon>
        <taxon>Gunneridae</taxon>
        <taxon>Pentapetalae</taxon>
        <taxon>asterids</taxon>
        <taxon>campanulids</taxon>
        <taxon>Asterales</taxon>
        <taxon>Asteraceae</taxon>
        <taxon>Cichorioideae</taxon>
        <taxon>Cichorieae</taxon>
        <taxon>Cichoriinae</taxon>
        <taxon>Cichorium</taxon>
    </lineage>
</organism>
<dbReference type="Proteomes" id="UP001055811">
    <property type="component" value="Linkage Group LG08"/>
</dbReference>
<dbReference type="EMBL" id="CM042016">
    <property type="protein sequence ID" value="KAI3699105.1"/>
    <property type="molecule type" value="Genomic_DNA"/>
</dbReference>
<reference evidence="1 2" key="2">
    <citation type="journal article" date="2022" name="Mol. Ecol. Resour.">
        <title>The genomes of chicory, endive, great burdock and yacon provide insights into Asteraceae paleo-polyploidization history and plant inulin production.</title>
        <authorList>
            <person name="Fan W."/>
            <person name="Wang S."/>
            <person name="Wang H."/>
            <person name="Wang A."/>
            <person name="Jiang F."/>
            <person name="Liu H."/>
            <person name="Zhao H."/>
            <person name="Xu D."/>
            <person name="Zhang Y."/>
        </authorList>
    </citation>
    <scope>NUCLEOTIDE SEQUENCE [LARGE SCALE GENOMIC DNA]</scope>
    <source>
        <strain evidence="2">cv. Punajuju</strain>
        <tissue evidence="1">Leaves</tissue>
    </source>
</reference>
<accession>A0ACB8ZP44</accession>
<sequence length="154" mass="17732">MYSSFAPLPLLERKQHRRSSSSDDEALVNNVLLNVELYNKLLYLCSSCNTELGLKRGFDIYKQMENGNFSSNSRSLLRKGRHTIWGDMDSSPKDALCDFESKTYFSTNSKENNSINEDTKPEIETKQETKYERILALRIPFSMSEIDADVDNIK</sequence>
<keyword evidence="2" id="KW-1185">Reference proteome</keyword>
<evidence type="ECO:0000313" key="1">
    <source>
        <dbReference type="EMBL" id="KAI3699105.1"/>
    </source>
</evidence>
<proteinExistence type="predicted"/>
<evidence type="ECO:0000313" key="2">
    <source>
        <dbReference type="Proteomes" id="UP001055811"/>
    </source>
</evidence>
<name>A0ACB8ZP44_CICIN</name>
<gene>
    <name evidence="1" type="ORF">L2E82_43150</name>
</gene>
<protein>
    <submittedName>
        <fullName evidence="1">Uncharacterized protein</fullName>
    </submittedName>
</protein>
<reference evidence="2" key="1">
    <citation type="journal article" date="2022" name="Mol. Ecol. Resour.">
        <title>The genomes of chicory, endive, great burdock and yacon provide insights into Asteraceae palaeo-polyploidization history and plant inulin production.</title>
        <authorList>
            <person name="Fan W."/>
            <person name="Wang S."/>
            <person name="Wang H."/>
            <person name="Wang A."/>
            <person name="Jiang F."/>
            <person name="Liu H."/>
            <person name="Zhao H."/>
            <person name="Xu D."/>
            <person name="Zhang Y."/>
        </authorList>
    </citation>
    <scope>NUCLEOTIDE SEQUENCE [LARGE SCALE GENOMIC DNA]</scope>
    <source>
        <strain evidence="2">cv. Punajuju</strain>
    </source>
</reference>